<sequence>MWRVTPTTELTRKVLTDRGFSGWVPFAGLGDSEVPRVAGVYVVLRPDTSAPVFRPSSPAGRFKGQDPSVAADVLAAAWVDTATVLYVGKASAGKEGRRGLRKRLDEYRRHGSGQAVGHWGGRYIWQLEDSASLLVAWCPTPPDQDPGQAEFELIAEFVAAYGVRPFANRNRGTATAGPVS</sequence>
<protein>
    <recommendedName>
        <fullName evidence="3">GIY-YIG nuclease family protein</fullName>
    </recommendedName>
</protein>
<accession>A0ABS6TRU0</accession>
<keyword evidence="2" id="KW-1185">Reference proteome</keyword>
<organism evidence="1 2">
    <name type="scientific">Streptomyces halstedii</name>
    <dbReference type="NCBI Taxonomy" id="1944"/>
    <lineage>
        <taxon>Bacteria</taxon>
        <taxon>Bacillati</taxon>
        <taxon>Actinomycetota</taxon>
        <taxon>Actinomycetes</taxon>
        <taxon>Kitasatosporales</taxon>
        <taxon>Streptomycetaceae</taxon>
        <taxon>Streptomyces</taxon>
    </lineage>
</organism>
<evidence type="ECO:0000313" key="2">
    <source>
        <dbReference type="Proteomes" id="UP000735541"/>
    </source>
</evidence>
<dbReference type="Proteomes" id="UP000735541">
    <property type="component" value="Unassembled WGS sequence"/>
</dbReference>
<gene>
    <name evidence="1" type="ORF">STHAL_14900</name>
</gene>
<evidence type="ECO:0008006" key="3">
    <source>
        <dbReference type="Google" id="ProtNLM"/>
    </source>
</evidence>
<comment type="caution">
    <text evidence="1">The sequence shown here is derived from an EMBL/GenBank/DDBJ whole genome shotgun (WGS) entry which is preliminary data.</text>
</comment>
<proteinExistence type="predicted"/>
<name>A0ABS6TRU0_STRHA</name>
<reference evidence="1 2" key="1">
    <citation type="submission" date="2021-07" db="EMBL/GenBank/DDBJ databases">
        <title>Sequencing Streptomyces halstedii LGO-A4 genome an citrus endophytic actinomycete.</title>
        <authorList>
            <person name="Samborskyy M."/>
            <person name="Scott N."/>
            <person name="Deglau R."/>
            <person name="Dickens S."/>
            <person name="Oliveira L.G."/>
        </authorList>
    </citation>
    <scope>NUCLEOTIDE SEQUENCE [LARGE SCALE GENOMIC DNA]</scope>
    <source>
        <strain evidence="1 2">LGO-A4</strain>
    </source>
</reference>
<dbReference type="EMBL" id="JAHUVW010000001">
    <property type="protein sequence ID" value="MBV7670748.1"/>
    <property type="molecule type" value="Genomic_DNA"/>
</dbReference>
<evidence type="ECO:0000313" key="1">
    <source>
        <dbReference type="EMBL" id="MBV7670748.1"/>
    </source>
</evidence>